<reference evidence="2" key="1">
    <citation type="journal article" date="2020" name="Nature">
        <title>Giant virus diversity and host interactions through global metagenomics.</title>
        <authorList>
            <person name="Schulz F."/>
            <person name="Roux S."/>
            <person name="Paez-Espino D."/>
            <person name="Jungbluth S."/>
            <person name="Walsh D.A."/>
            <person name="Denef V.J."/>
            <person name="McMahon K.D."/>
            <person name="Konstantinidis K.T."/>
            <person name="Eloe-Fadrosh E.A."/>
            <person name="Kyrpides N.C."/>
            <person name="Woyke T."/>
        </authorList>
    </citation>
    <scope>NUCLEOTIDE SEQUENCE</scope>
    <source>
        <strain evidence="2">GVMAG-M-3300023184-51</strain>
    </source>
</reference>
<sequence length="181" mass="21341">MNTTNMNYCEMEEKKREERRKIASCYASSVASCYASCDAGLEEEPLENDCNTWYSIEDKKGRYKGEWRNGMPNGNGIKHTYKDDTYIYGNFVDGLAEGHCKQTFEQTWEKMEPYYEGEFKRNEYQGYGEYHYGNGDYYKGDWKDSKYHGQGVEYSKRLNKTWVGEYCNDEKVEGNWVKGEI</sequence>
<protein>
    <recommendedName>
        <fullName evidence="3">MORN repeat protein</fullName>
    </recommendedName>
</protein>
<dbReference type="PANTHER" id="PTHR23084">
    <property type="entry name" value="PHOSPHATIDYLINOSITOL-4-PHOSPHATE 5-KINASE RELATED"/>
    <property type="match status" value="1"/>
</dbReference>
<dbReference type="Gene3D" id="2.20.110.10">
    <property type="entry name" value="Histone H3 K4-specific methyltransferase SET7/9 N-terminal domain"/>
    <property type="match status" value="2"/>
</dbReference>
<dbReference type="AlphaFoldDB" id="A0A6C0I7H9"/>
<dbReference type="InterPro" id="IPR003409">
    <property type="entry name" value="MORN"/>
</dbReference>
<evidence type="ECO:0000256" key="1">
    <source>
        <dbReference type="ARBA" id="ARBA00022737"/>
    </source>
</evidence>
<evidence type="ECO:0008006" key="3">
    <source>
        <dbReference type="Google" id="ProtNLM"/>
    </source>
</evidence>
<accession>A0A6C0I7H9</accession>
<dbReference type="SMART" id="SM00698">
    <property type="entry name" value="MORN"/>
    <property type="match status" value="3"/>
</dbReference>
<dbReference type="PANTHER" id="PTHR23084:SF263">
    <property type="entry name" value="MORN REPEAT-CONTAINING PROTEIN 1"/>
    <property type="match status" value="1"/>
</dbReference>
<dbReference type="Pfam" id="PF02493">
    <property type="entry name" value="MORN"/>
    <property type="match status" value="4"/>
</dbReference>
<dbReference type="SUPFAM" id="SSF82185">
    <property type="entry name" value="Histone H3 K4-specific methyltransferase SET7/9 N-terminal domain"/>
    <property type="match status" value="1"/>
</dbReference>
<keyword evidence="1" id="KW-0677">Repeat</keyword>
<evidence type="ECO:0000313" key="2">
    <source>
        <dbReference type="EMBL" id="QHT88978.1"/>
    </source>
</evidence>
<name>A0A6C0I7H9_9ZZZZ</name>
<organism evidence="2">
    <name type="scientific">viral metagenome</name>
    <dbReference type="NCBI Taxonomy" id="1070528"/>
    <lineage>
        <taxon>unclassified sequences</taxon>
        <taxon>metagenomes</taxon>
        <taxon>organismal metagenomes</taxon>
    </lineage>
</organism>
<proteinExistence type="predicted"/>
<dbReference type="EMBL" id="MN740129">
    <property type="protein sequence ID" value="QHT88978.1"/>
    <property type="molecule type" value="Genomic_DNA"/>
</dbReference>